<dbReference type="EMBL" id="SSOP01000023">
    <property type="protein sequence ID" value="KAB5594258.1"/>
    <property type="molecule type" value="Genomic_DNA"/>
</dbReference>
<reference evidence="4 5" key="1">
    <citation type="journal article" date="2019" name="Fungal Biol. Biotechnol.">
        <title>Draft genome sequence of fastidious pathogen Ceratobasidium theobromae, which causes vascular-streak dieback in Theobroma cacao.</title>
        <authorList>
            <person name="Ali S.S."/>
            <person name="Asman A."/>
            <person name="Shao J."/>
            <person name="Firmansyah A.P."/>
            <person name="Susilo A.W."/>
            <person name="Rosmana A."/>
            <person name="McMahon P."/>
            <person name="Junaid M."/>
            <person name="Guest D."/>
            <person name="Kheng T.Y."/>
            <person name="Meinhardt L.W."/>
            <person name="Bailey B.A."/>
        </authorList>
    </citation>
    <scope>NUCLEOTIDE SEQUENCE [LARGE SCALE GENOMIC DNA]</scope>
    <source>
        <strain evidence="4 5">CT2</strain>
    </source>
</reference>
<evidence type="ECO:0000313" key="4">
    <source>
        <dbReference type="EMBL" id="KAB5594258.1"/>
    </source>
</evidence>
<proteinExistence type="predicted"/>
<keyword evidence="1" id="KW-0732">Signal</keyword>
<feature type="region of interest" description="Disordered" evidence="2">
    <location>
        <begin position="1"/>
        <end position="146"/>
    </location>
</feature>
<keyword evidence="4" id="KW-0449">Lipoprotein</keyword>
<dbReference type="InterPro" id="IPR051477">
    <property type="entry name" value="Expansin_CellWall"/>
</dbReference>
<feature type="domain" description="RlpA-like protein double-psi beta-barrel" evidence="3">
    <location>
        <begin position="189"/>
        <end position="243"/>
    </location>
</feature>
<gene>
    <name evidence="4" type="ORF">CTheo_2339</name>
</gene>
<dbReference type="CDD" id="cd22191">
    <property type="entry name" value="DPBB_RlpA_EXP_N-like"/>
    <property type="match status" value="1"/>
</dbReference>
<feature type="compositionally biased region" description="Basic residues" evidence="2">
    <location>
        <begin position="48"/>
        <end position="60"/>
    </location>
</feature>
<feature type="compositionally biased region" description="Low complexity" evidence="2">
    <location>
        <begin position="116"/>
        <end position="146"/>
    </location>
</feature>
<dbReference type="PANTHER" id="PTHR31836">
    <property type="match status" value="1"/>
</dbReference>
<dbReference type="SUPFAM" id="SSF50685">
    <property type="entry name" value="Barwin-like endoglucanases"/>
    <property type="match status" value="1"/>
</dbReference>
<dbReference type="Pfam" id="PF03330">
    <property type="entry name" value="DPBB_1"/>
    <property type="match status" value="1"/>
</dbReference>
<name>A0A5N5QRK3_9AGAM</name>
<dbReference type="InterPro" id="IPR009009">
    <property type="entry name" value="RlpA-like_DPBB"/>
</dbReference>
<evidence type="ECO:0000256" key="1">
    <source>
        <dbReference type="ARBA" id="ARBA00022729"/>
    </source>
</evidence>
<dbReference type="InterPro" id="IPR036908">
    <property type="entry name" value="RlpA-like_sf"/>
</dbReference>
<sequence>MSIGHAPNQQVHRRHANVVARDSVLQARGARKPYVPEMIERSEPAPRQVRKRGINKRRCALKSQSSSSEPSATPALAVAVDASTSSVAPTTTPEPEPTTTKSRAQTTSTKEKYTEPAETTTKTTKTSSSAAPTPTDDSNSGSSSGSTFTGEGTFYATGLGACGITNVDTDFICAVSQSLFDGFEGYTGSDPNSNPICNRKLKATYEGKTVTVTVTDRCVGCALHDIDFSPSAFDQLADQSIGRLKGLTWTWV</sequence>
<organism evidence="4 5">
    <name type="scientific">Ceratobasidium theobromae</name>
    <dbReference type="NCBI Taxonomy" id="1582974"/>
    <lineage>
        <taxon>Eukaryota</taxon>
        <taxon>Fungi</taxon>
        <taxon>Dikarya</taxon>
        <taxon>Basidiomycota</taxon>
        <taxon>Agaricomycotina</taxon>
        <taxon>Agaricomycetes</taxon>
        <taxon>Cantharellales</taxon>
        <taxon>Ceratobasidiaceae</taxon>
        <taxon>Ceratobasidium</taxon>
    </lineage>
</organism>
<keyword evidence="5" id="KW-1185">Reference proteome</keyword>
<evidence type="ECO:0000259" key="3">
    <source>
        <dbReference type="Pfam" id="PF03330"/>
    </source>
</evidence>
<dbReference type="Gene3D" id="2.40.40.10">
    <property type="entry name" value="RlpA-like domain"/>
    <property type="match status" value="1"/>
</dbReference>
<dbReference type="AlphaFoldDB" id="A0A5N5QRK3"/>
<evidence type="ECO:0000256" key="2">
    <source>
        <dbReference type="SAM" id="MobiDB-lite"/>
    </source>
</evidence>
<dbReference type="PANTHER" id="PTHR31836:SF28">
    <property type="entry name" value="SRCR DOMAIN-CONTAINING PROTEIN-RELATED"/>
    <property type="match status" value="1"/>
</dbReference>
<evidence type="ECO:0000313" key="5">
    <source>
        <dbReference type="Proteomes" id="UP000383932"/>
    </source>
</evidence>
<dbReference type="Proteomes" id="UP000383932">
    <property type="component" value="Unassembled WGS sequence"/>
</dbReference>
<dbReference type="OrthoDB" id="623670at2759"/>
<accession>A0A5N5QRK3</accession>
<feature type="compositionally biased region" description="Low complexity" evidence="2">
    <location>
        <begin position="63"/>
        <end position="108"/>
    </location>
</feature>
<comment type="caution">
    <text evidence="4">The sequence shown here is derived from an EMBL/GenBank/DDBJ whole genome shotgun (WGS) entry which is preliminary data.</text>
</comment>
<protein>
    <submittedName>
        <fullName evidence="4">Rare lipoprotein A-like double-psi beta-barrel protein</fullName>
    </submittedName>
</protein>